<dbReference type="EMBL" id="LN679184">
    <property type="protein sequence ID" value="CEL63542.1"/>
    <property type="molecule type" value="Genomic_DNA"/>
</dbReference>
<dbReference type="Pfam" id="PF14529">
    <property type="entry name" value="Exo_endo_phos_2"/>
    <property type="match status" value="1"/>
</dbReference>
<dbReference type="Gene3D" id="3.60.10.10">
    <property type="entry name" value="Endonuclease/exonuclease/phosphatase"/>
    <property type="match status" value="1"/>
</dbReference>
<reference evidence="2 4" key="2">
    <citation type="journal article" date="2013" name="J. Biotechnol.">
        <title>Establishment and interpretation of the genome sequence of the phytopathogenic fungus Rhizoctonia solani AG1-IB isolate 7/3/14.</title>
        <authorList>
            <person name="Wibberg D.W."/>
            <person name="Jelonek L.J."/>
            <person name="Rupp O.R."/>
            <person name="Hennig M.H."/>
            <person name="Eikmeyer F.E."/>
            <person name="Goesmann A.G."/>
            <person name="Hartmann A.H."/>
            <person name="Borriss R.B."/>
            <person name="Grosch R.G."/>
            <person name="Puehler A.P."/>
            <person name="Schlueter A.S."/>
        </authorList>
    </citation>
    <scope>NUCLEOTIDE SEQUENCE [LARGE SCALE GENOMIC DNA]</scope>
    <source>
        <strain evidence="4">AG1-IB / isolate 7/3/14</strain>
        <strain evidence="2">Isolate 7/3/14</strain>
    </source>
</reference>
<dbReference type="GO" id="GO:0003824">
    <property type="term" value="F:catalytic activity"/>
    <property type="evidence" value="ECO:0007669"/>
    <property type="project" value="InterPro"/>
</dbReference>
<evidence type="ECO:0000313" key="3">
    <source>
        <dbReference type="EMBL" id="CEL63542.1"/>
    </source>
</evidence>
<accession>M5BWR1</accession>
<dbReference type="AlphaFoldDB" id="M5BWR1"/>
<dbReference type="InterPro" id="IPR036691">
    <property type="entry name" value="Endo/exonu/phosph_ase_sf"/>
</dbReference>
<reference evidence="2" key="1">
    <citation type="submission" date="2012-10" db="EMBL/GenBank/DDBJ databases">
        <authorList>
            <person name="Jelonek L."/>
        </authorList>
    </citation>
    <scope>NUCLEOTIDE SEQUENCE</scope>
    <source>
        <strain evidence="2">Isolate 7/3/14</strain>
    </source>
</reference>
<dbReference type="EMBL" id="CAOJ01008429">
    <property type="protein sequence ID" value="CCO31591.1"/>
    <property type="molecule type" value="Genomic_DNA"/>
</dbReference>
<evidence type="ECO:0000259" key="1">
    <source>
        <dbReference type="Pfam" id="PF14529"/>
    </source>
</evidence>
<sequence>MKVQTPIGPVLICKVYNPCKANTPLPHILALLKAHRGHAIFLGNFNQHRPDWDESPNAHLFTSATLDLAQPLLNIIIDTPLVMALPKDLPTLQSTLSKNYTQPDNVFASTRLAETLISCNIMPSSRPPCTNHFPITTIVNLSITEAPSVIKPNFKKANWTLSNRHSREA</sequence>
<dbReference type="Proteomes" id="UP000059188">
    <property type="component" value="Unassembled WGS sequence"/>
</dbReference>
<dbReference type="HOGENOM" id="CLU_1579579_0_0_1"/>
<dbReference type="InterPro" id="IPR005135">
    <property type="entry name" value="Endo/exonuclease/phosphatase"/>
</dbReference>
<keyword evidence="5" id="KW-1185">Reference proteome</keyword>
<organism evidence="2 4">
    <name type="scientific">Thanatephorus cucumeris (strain AG1-IB / isolate 7/3/14)</name>
    <name type="common">Lettuce bottom rot fungus</name>
    <name type="synonym">Rhizoctonia solani</name>
    <dbReference type="NCBI Taxonomy" id="1108050"/>
    <lineage>
        <taxon>Eukaryota</taxon>
        <taxon>Fungi</taxon>
        <taxon>Dikarya</taxon>
        <taxon>Basidiomycota</taxon>
        <taxon>Agaricomycotina</taxon>
        <taxon>Agaricomycetes</taxon>
        <taxon>Cantharellales</taxon>
        <taxon>Ceratobasidiaceae</taxon>
        <taxon>Rhizoctonia</taxon>
        <taxon>Rhizoctonia solani AG-1</taxon>
    </lineage>
</organism>
<reference evidence="3 5" key="3">
    <citation type="submission" date="2014-11" db="EMBL/GenBank/DDBJ databases">
        <authorList>
            <person name="Wibberg Daniel"/>
        </authorList>
    </citation>
    <scope>NUCLEOTIDE SEQUENCE [LARGE SCALE GENOMIC DNA]</scope>
    <source>
        <strain evidence="3">Rhizoctonia solani AG1-IB 7/3/14</strain>
    </source>
</reference>
<protein>
    <recommendedName>
        <fullName evidence="1">Endonuclease/exonuclease/phosphatase domain-containing protein</fullName>
    </recommendedName>
</protein>
<dbReference type="SUPFAM" id="SSF56219">
    <property type="entry name" value="DNase I-like"/>
    <property type="match status" value="1"/>
</dbReference>
<feature type="domain" description="Endonuclease/exonuclease/phosphatase" evidence="1">
    <location>
        <begin position="11"/>
        <end position="118"/>
    </location>
</feature>
<dbReference type="STRING" id="1108050.M5BWR1"/>
<name>M5BWR1_THACB</name>
<dbReference type="OrthoDB" id="2840473at2759"/>
<evidence type="ECO:0000313" key="2">
    <source>
        <dbReference type="EMBL" id="CCO31591.1"/>
    </source>
</evidence>
<gene>
    <name evidence="2" type="ORF">BN14_05637</name>
    <name evidence="3" type="ORF">RSOLAG1IB_10843</name>
</gene>
<evidence type="ECO:0000313" key="5">
    <source>
        <dbReference type="Proteomes" id="UP000059188"/>
    </source>
</evidence>
<evidence type="ECO:0000313" key="4">
    <source>
        <dbReference type="Proteomes" id="UP000012065"/>
    </source>
</evidence>
<dbReference type="Proteomes" id="UP000012065">
    <property type="component" value="Unassembled WGS sequence"/>
</dbReference>
<proteinExistence type="predicted"/>